<accession>A0ABW6K9U6</accession>
<dbReference type="PANTHER" id="PTHR46098">
    <property type="entry name" value="TRNA (CYTOSINE(38)-C(5))-METHYLTRANSFERASE"/>
    <property type="match status" value="1"/>
</dbReference>
<evidence type="ECO:0000256" key="4">
    <source>
        <dbReference type="ARBA" id="ARBA00022747"/>
    </source>
</evidence>
<keyword evidence="4" id="KW-0680">Restriction system</keyword>
<gene>
    <name evidence="8" type="ORF">ACFYKX_10070</name>
</gene>
<dbReference type="NCBIfam" id="TIGR00675">
    <property type="entry name" value="dcm"/>
    <property type="match status" value="1"/>
</dbReference>
<dbReference type="Proteomes" id="UP001601059">
    <property type="component" value="Unassembled WGS sequence"/>
</dbReference>
<dbReference type="RefSeq" id="WP_389360661.1">
    <property type="nucleotide sequence ID" value="NZ_JBIACK010000004.1"/>
</dbReference>
<dbReference type="SUPFAM" id="SSF53335">
    <property type="entry name" value="S-adenosyl-L-methionine-dependent methyltransferases"/>
    <property type="match status" value="1"/>
</dbReference>
<dbReference type="InterPro" id="IPR050750">
    <property type="entry name" value="C5-MTase"/>
</dbReference>
<dbReference type="PROSITE" id="PS00094">
    <property type="entry name" value="C5_MTASE_1"/>
    <property type="match status" value="1"/>
</dbReference>
<organism evidence="8 9">
    <name type="scientific">Cytobacillus spartinae</name>
    <dbReference type="NCBI Taxonomy" id="3299023"/>
    <lineage>
        <taxon>Bacteria</taxon>
        <taxon>Bacillati</taxon>
        <taxon>Bacillota</taxon>
        <taxon>Bacilli</taxon>
        <taxon>Bacillales</taxon>
        <taxon>Bacillaceae</taxon>
        <taxon>Cytobacillus</taxon>
    </lineage>
</organism>
<dbReference type="GO" id="GO:0032259">
    <property type="term" value="P:methylation"/>
    <property type="evidence" value="ECO:0007669"/>
    <property type="project" value="UniProtKB-KW"/>
</dbReference>
<evidence type="ECO:0000256" key="7">
    <source>
        <dbReference type="RuleBase" id="RU000417"/>
    </source>
</evidence>
<feature type="active site" evidence="5">
    <location>
        <position position="71"/>
    </location>
</feature>
<dbReference type="InterPro" id="IPR029063">
    <property type="entry name" value="SAM-dependent_MTases_sf"/>
</dbReference>
<dbReference type="InterPro" id="IPR018117">
    <property type="entry name" value="C5_DNA_meth_AS"/>
</dbReference>
<reference evidence="8 9" key="1">
    <citation type="submission" date="2024-08" db="EMBL/GenBank/DDBJ databases">
        <title>Two novel Cytobacillus novel species.</title>
        <authorList>
            <person name="Liu G."/>
        </authorList>
    </citation>
    <scope>NUCLEOTIDE SEQUENCE [LARGE SCALE GENOMIC DNA]</scope>
    <source>
        <strain evidence="8 9">FJAT-54145</strain>
    </source>
</reference>
<dbReference type="InterPro" id="IPR031303">
    <property type="entry name" value="C5_meth_CS"/>
</dbReference>
<dbReference type="EC" id="2.1.1.37" evidence="7"/>
<evidence type="ECO:0000256" key="3">
    <source>
        <dbReference type="ARBA" id="ARBA00022691"/>
    </source>
</evidence>
<comment type="similarity">
    <text evidence="5 6">Belongs to the class I-like SAM-binding methyltransferase superfamily. C5-methyltransferase family.</text>
</comment>
<dbReference type="Pfam" id="PF00145">
    <property type="entry name" value="DNA_methylase"/>
    <property type="match status" value="2"/>
</dbReference>
<dbReference type="Gene3D" id="3.40.50.150">
    <property type="entry name" value="Vaccinia Virus protein VP39"/>
    <property type="match status" value="1"/>
</dbReference>
<comment type="catalytic activity">
    <reaction evidence="7">
        <text>a 2'-deoxycytidine in DNA + S-adenosyl-L-methionine = a 5-methyl-2'-deoxycytidine in DNA + S-adenosyl-L-homocysteine + H(+)</text>
        <dbReference type="Rhea" id="RHEA:13681"/>
        <dbReference type="Rhea" id="RHEA-COMP:11369"/>
        <dbReference type="Rhea" id="RHEA-COMP:11370"/>
        <dbReference type="ChEBI" id="CHEBI:15378"/>
        <dbReference type="ChEBI" id="CHEBI:57856"/>
        <dbReference type="ChEBI" id="CHEBI:59789"/>
        <dbReference type="ChEBI" id="CHEBI:85452"/>
        <dbReference type="ChEBI" id="CHEBI:85454"/>
        <dbReference type="EC" id="2.1.1.37"/>
    </reaction>
</comment>
<keyword evidence="2 5" id="KW-0808">Transferase</keyword>
<evidence type="ECO:0000256" key="5">
    <source>
        <dbReference type="PROSITE-ProRule" id="PRU01016"/>
    </source>
</evidence>
<keyword evidence="9" id="KW-1185">Reference proteome</keyword>
<sequence>MFTYVSLFSGMGGFDTAFNRQGFRSVLASEIDPKARLAYEILYGHAPKGDVTQIPSSDVPSHDVLLSGFPCVAFSLAGKRAGMDYRCTECHHEHLVTFHEYLRTPTCPECKGTTKPIDERGILFFESARIAYDKQPPILLFENVKGLLSHNGGKTLEIILFTLNEIGYLVDFSLLNSKHWVPQNRERVFIAASRMSPTQPYTIPSESSVFQKRKKEYLYKGLQTFSFPWPRQDQVPYSIRDILEEDVPSSYDLSLYQSQKFVSKVTKGSDIQKIGYLGKDREQCRVHSVEGVMPTITANNGGGRRPGGLILDGERIRKLTPLEVFRLQAFPDSYVTLLRSYGFSDSVLYKLAGNAVTVSLVEELASSIHHLLSQ</sequence>
<name>A0ABW6K9U6_9BACI</name>
<evidence type="ECO:0000256" key="1">
    <source>
        <dbReference type="ARBA" id="ARBA00022603"/>
    </source>
</evidence>
<evidence type="ECO:0000256" key="2">
    <source>
        <dbReference type="ARBA" id="ARBA00022679"/>
    </source>
</evidence>
<keyword evidence="1 5" id="KW-0489">Methyltransferase</keyword>
<evidence type="ECO:0000313" key="9">
    <source>
        <dbReference type="Proteomes" id="UP001601059"/>
    </source>
</evidence>
<dbReference type="PANTHER" id="PTHR46098:SF1">
    <property type="entry name" value="TRNA (CYTOSINE(38)-C(5))-METHYLTRANSFERASE"/>
    <property type="match status" value="1"/>
</dbReference>
<dbReference type="PROSITE" id="PS00095">
    <property type="entry name" value="C5_MTASE_2"/>
    <property type="match status" value="1"/>
</dbReference>
<dbReference type="InterPro" id="IPR001525">
    <property type="entry name" value="C5_MeTfrase"/>
</dbReference>
<evidence type="ECO:0000256" key="6">
    <source>
        <dbReference type="RuleBase" id="RU000416"/>
    </source>
</evidence>
<dbReference type="PROSITE" id="PS51679">
    <property type="entry name" value="SAM_MT_C5"/>
    <property type="match status" value="1"/>
</dbReference>
<dbReference type="GO" id="GO:0003886">
    <property type="term" value="F:DNA (cytosine-5-)-methyltransferase activity"/>
    <property type="evidence" value="ECO:0007669"/>
    <property type="project" value="UniProtKB-EC"/>
</dbReference>
<evidence type="ECO:0000313" key="8">
    <source>
        <dbReference type="EMBL" id="MFE8700962.1"/>
    </source>
</evidence>
<protein>
    <recommendedName>
        <fullName evidence="7">Cytosine-specific methyltransferase</fullName>
        <ecNumber evidence="7">2.1.1.37</ecNumber>
    </recommendedName>
</protein>
<dbReference type="EMBL" id="JBIACK010000004">
    <property type="protein sequence ID" value="MFE8700962.1"/>
    <property type="molecule type" value="Genomic_DNA"/>
</dbReference>
<dbReference type="Gene3D" id="3.90.120.10">
    <property type="entry name" value="DNA Methylase, subunit A, domain 2"/>
    <property type="match status" value="1"/>
</dbReference>
<dbReference type="PRINTS" id="PR00105">
    <property type="entry name" value="C5METTRFRASE"/>
</dbReference>
<comment type="caution">
    <text evidence="8">The sequence shown here is derived from an EMBL/GenBank/DDBJ whole genome shotgun (WGS) entry which is preliminary data.</text>
</comment>
<keyword evidence="3 5" id="KW-0949">S-adenosyl-L-methionine</keyword>
<proteinExistence type="inferred from homology"/>